<dbReference type="PATRIC" id="fig|1379910.4.peg.2904"/>
<reference evidence="1 2" key="1">
    <citation type="submission" date="2015-01" db="EMBL/GenBank/DDBJ databases">
        <title>Rufibacter sp./DG31D/ whole genome sequencing.</title>
        <authorList>
            <person name="Kim M.K."/>
            <person name="Srinivasan S."/>
            <person name="Lee J.-J."/>
        </authorList>
    </citation>
    <scope>NUCLEOTIDE SEQUENCE [LARGE SCALE GENOMIC DNA]</scope>
    <source>
        <strain evidence="1 2">DG31D</strain>
    </source>
</reference>
<name>A0A0H4VKR0_9BACT</name>
<proteinExistence type="predicted"/>
<dbReference type="Proteomes" id="UP000036458">
    <property type="component" value="Chromosome"/>
</dbReference>
<evidence type="ECO:0000313" key="1">
    <source>
        <dbReference type="EMBL" id="AKQ46390.1"/>
    </source>
</evidence>
<dbReference type="KEGG" id="ruf:TH63_13370"/>
<gene>
    <name evidence="1" type="ORF">TH63_13370</name>
</gene>
<sequence>MPAKREESFLFANLRKSKREAGIGRKIEKEPQGFVNRASGAGLAGTFALGKVFSGQFWLSEKGE</sequence>
<evidence type="ECO:0000313" key="2">
    <source>
        <dbReference type="Proteomes" id="UP000036458"/>
    </source>
</evidence>
<accession>A0A0H4VKR0</accession>
<dbReference type="EMBL" id="CP010777">
    <property type="protein sequence ID" value="AKQ46390.1"/>
    <property type="molecule type" value="Genomic_DNA"/>
</dbReference>
<protein>
    <submittedName>
        <fullName evidence="1">Uncharacterized protein</fullName>
    </submittedName>
</protein>
<keyword evidence="2" id="KW-1185">Reference proteome</keyword>
<organism evidence="1 2">
    <name type="scientific">Rufibacter radiotolerans</name>
    <dbReference type="NCBI Taxonomy" id="1379910"/>
    <lineage>
        <taxon>Bacteria</taxon>
        <taxon>Pseudomonadati</taxon>
        <taxon>Bacteroidota</taxon>
        <taxon>Cytophagia</taxon>
        <taxon>Cytophagales</taxon>
        <taxon>Hymenobacteraceae</taxon>
        <taxon>Rufibacter</taxon>
    </lineage>
</organism>
<dbReference type="AlphaFoldDB" id="A0A0H4VKR0"/>